<dbReference type="AlphaFoldDB" id="A0A1W6MY24"/>
<keyword evidence="6" id="KW-1185">Reference proteome</keyword>
<proteinExistence type="predicted"/>
<keyword evidence="2" id="KW-0902">Two-component regulatory system</keyword>
<dbReference type="OrthoDB" id="9802066at2"/>
<feature type="modified residue" description="4-aspartylphosphate" evidence="3">
    <location>
        <position position="61"/>
    </location>
</feature>
<evidence type="ECO:0000256" key="3">
    <source>
        <dbReference type="PROSITE-ProRule" id="PRU00169"/>
    </source>
</evidence>
<dbReference type="InterPro" id="IPR001789">
    <property type="entry name" value="Sig_transdc_resp-reg_receiver"/>
</dbReference>
<dbReference type="PANTHER" id="PTHR44591">
    <property type="entry name" value="STRESS RESPONSE REGULATOR PROTEIN 1"/>
    <property type="match status" value="1"/>
</dbReference>
<dbReference type="Proteomes" id="UP000193978">
    <property type="component" value="Chromosome"/>
</dbReference>
<keyword evidence="1 3" id="KW-0597">Phosphoprotein</keyword>
<dbReference type="PANTHER" id="PTHR44591:SF14">
    <property type="entry name" value="PROTEIN PILG"/>
    <property type="match status" value="1"/>
</dbReference>
<dbReference type="STRING" id="655015.B1812_16620"/>
<accession>A0A1W6MY24</accession>
<dbReference type="InterPro" id="IPR011006">
    <property type="entry name" value="CheY-like_superfamily"/>
</dbReference>
<gene>
    <name evidence="5" type="ORF">B1812_16620</name>
</gene>
<dbReference type="Gene3D" id="3.40.50.2300">
    <property type="match status" value="1"/>
</dbReference>
<evidence type="ECO:0000313" key="5">
    <source>
        <dbReference type="EMBL" id="ARN82436.1"/>
    </source>
</evidence>
<dbReference type="KEGG" id="mbry:B1812_16620"/>
<evidence type="ECO:0000313" key="6">
    <source>
        <dbReference type="Proteomes" id="UP000193978"/>
    </source>
</evidence>
<evidence type="ECO:0000256" key="1">
    <source>
        <dbReference type="ARBA" id="ARBA00022553"/>
    </source>
</evidence>
<dbReference type="Pfam" id="PF00072">
    <property type="entry name" value="Response_reg"/>
    <property type="match status" value="1"/>
</dbReference>
<protein>
    <recommendedName>
        <fullName evidence="4">Response regulatory domain-containing protein</fullName>
    </recommendedName>
</protein>
<dbReference type="EMBL" id="CP019948">
    <property type="protein sequence ID" value="ARN82436.1"/>
    <property type="molecule type" value="Genomic_DNA"/>
</dbReference>
<evidence type="ECO:0000259" key="4">
    <source>
        <dbReference type="PROSITE" id="PS50110"/>
    </source>
</evidence>
<name>A0A1W6MY24_9HYPH</name>
<evidence type="ECO:0000256" key="2">
    <source>
        <dbReference type="ARBA" id="ARBA00023012"/>
    </source>
</evidence>
<dbReference type="RefSeq" id="WP_085772565.1">
    <property type="nucleotide sequence ID" value="NZ_AP027149.1"/>
</dbReference>
<dbReference type="PROSITE" id="PS50110">
    <property type="entry name" value="RESPONSE_REGULATORY"/>
    <property type="match status" value="1"/>
</dbReference>
<reference evidence="5 6" key="1">
    <citation type="submission" date="2017-02" db="EMBL/GenBank/DDBJ databases">
        <authorList>
            <person name="Peterson S.W."/>
        </authorList>
    </citation>
    <scope>NUCLEOTIDE SEQUENCE [LARGE SCALE GENOMIC DNA]</scope>
    <source>
        <strain evidence="5 6">S285</strain>
    </source>
</reference>
<dbReference type="InterPro" id="IPR050595">
    <property type="entry name" value="Bact_response_regulator"/>
</dbReference>
<feature type="domain" description="Response regulatory" evidence="4">
    <location>
        <begin position="12"/>
        <end position="127"/>
    </location>
</feature>
<dbReference type="SUPFAM" id="SSF52172">
    <property type="entry name" value="CheY-like"/>
    <property type="match status" value="1"/>
</dbReference>
<dbReference type="SMART" id="SM00448">
    <property type="entry name" value="REC"/>
    <property type="match status" value="1"/>
</dbReference>
<organism evidence="5 6">
    <name type="scientific">Methylocystis bryophila</name>
    <dbReference type="NCBI Taxonomy" id="655015"/>
    <lineage>
        <taxon>Bacteria</taxon>
        <taxon>Pseudomonadati</taxon>
        <taxon>Pseudomonadota</taxon>
        <taxon>Alphaproteobacteria</taxon>
        <taxon>Hyphomicrobiales</taxon>
        <taxon>Methylocystaceae</taxon>
        <taxon>Methylocystis</taxon>
    </lineage>
</organism>
<dbReference type="CDD" id="cd00156">
    <property type="entry name" value="REC"/>
    <property type="match status" value="1"/>
</dbReference>
<sequence>MVSAETKTAATSALVVDDDKDMCWVLEAALKGVGCAAITASTGRDALDLIHRQAFPVAFVDARLPDIGGLRLSEELRCVRPELRIFIISGYFLADDADILDAMRTQRINGFLAKPFQIGSILAAVTE</sequence>
<dbReference type="GO" id="GO:0000160">
    <property type="term" value="P:phosphorelay signal transduction system"/>
    <property type="evidence" value="ECO:0007669"/>
    <property type="project" value="UniProtKB-KW"/>
</dbReference>